<dbReference type="InterPro" id="IPR008977">
    <property type="entry name" value="PHM/PNGase_F_dom_sf"/>
</dbReference>
<sequence>MGVRVALVVGSLGVLGVLGCGDPSSDADTQADDSSDTDALRPSWHQDIAPLIHAHCVRCHQPGGVAPMSLHDHDSAAPWAAQMLDEVVAGTMPPWGPRITERCQPDHDFVDDPTLANADVDLLARWLAAGAPVGDPATAAPLPKLDSLALTDVSASFHNAAPYSFEGPGDAYVCFSADLGLTEPRFLDGIEVLPDNEAIVHHVLVWVTPTPPAEHPGPWDCPPGAILEGAWLLGIWVPGASPTVFPEGVSFAVPAGAHVILSYHYHPPGPGTHTDRSGVALRWQAEPTPWLGAFALLGLHPEPDQLLDPPFMIPAGASDHPETVAEPWPVDEVSLFSIGTHMHYVGRDQLISVQRPGQSLADADCLLHTPAWDFDWQRLYQIDRPLEQLPTLGPGDTVWMDCRYDNTLDNPGVARALSEQGLSDAQDVYWGDSSLDEMCVGLVGVAWPLAGPDPDPDPDPGPDPGVPGR</sequence>
<protein>
    <recommendedName>
        <fullName evidence="5">Copper type II ascorbate-dependent monooxygenase C-terminal domain-containing protein</fullName>
    </recommendedName>
</protein>
<dbReference type="InterPro" id="IPR014784">
    <property type="entry name" value="Cu2_ascorb_mOase-like_C"/>
</dbReference>
<feature type="region of interest" description="Disordered" evidence="2">
    <location>
        <begin position="449"/>
        <end position="469"/>
    </location>
</feature>
<name>A0A0C1Z2R7_9BACT</name>
<dbReference type="Gene3D" id="2.60.120.230">
    <property type="match status" value="1"/>
</dbReference>
<gene>
    <name evidence="3" type="ORF">DB30_02554</name>
</gene>
<evidence type="ECO:0000256" key="2">
    <source>
        <dbReference type="SAM" id="MobiDB-lite"/>
    </source>
</evidence>
<dbReference type="GO" id="GO:0016715">
    <property type="term" value="F:oxidoreductase activity, acting on paired donors, with incorporation or reduction of molecular oxygen, reduced ascorbate as one donor, and incorporation of one atom of oxygen"/>
    <property type="evidence" value="ECO:0007669"/>
    <property type="project" value="InterPro"/>
</dbReference>
<keyword evidence="1" id="KW-1015">Disulfide bond</keyword>
<reference evidence="3 4" key="1">
    <citation type="submission" date="2014-12" db="EMBL/GenBank/DDBJ databases">
        <title>Genome assembly of Enhygromyxa salina DSM 15201.</title>
        <authorList>
            <person name="Sharma G."/>
            <person name="Subramanian S."/>
        </authorList>
    </citation>
    <scope>NUCLEOTIDE SEQUENCE [LARGE SCALE GENOMIC DNA]</scope>
    <source>
        <strain evidence="3 4">DSM 15201</strain>
    </source>
</reference>
<dbReference type="Proteomes" id="UP000031599">
    <property type="component" value="Unassembled WGS sequence"/>
</dbReference>
<evidence type="ECO:0000313" key="3">
    <source>
        <dbReference type="EMBL" id="KIG11759.1"/>
    </source>
</evidence>
<dbReference type="InterPro" id="IPR036909">
    <property type="entry name" value="Cyt_c-like_dom_sf"/>
</dbReference>
<dbReference type="GO" id="GO:0005507">
    <property type="term" value="F:copper ion binding"/>
    <property type="evidence" value="ECO:0007669"/>
    <property type="project" value="InterPro"/>
</dbReference>
<accession>A0A0C1Z2R7</accession>
<comment type="caution">
    <text evidence="3">The sequence shown here is derived from an EMBL/GenBank/DDBJ whole genome shotgun (WGS) entry which is preliminary data.</text>
</comment>
<evidence type="ECO:0008006" key="5">
    <source>
        <dbReference type="Google" id="ProtNLM"/>
    </source>
</evidence>
<organism evidence="3 4">
    <name type="scientific">Enhygromyxa salina</name>
    <dbReference type="NCBI Taxonomy" id="215803"/>
    <lineage>
        <taxon>Bacteria</taxon>
        <taxon>Pseudomonadati</taxon>
        <taxon>Myxococcota</taxon>
        <taxon>Polyangia</taxon>
        <taxon>Nannocystales</taxon>
        <taxon>Nannocystaceae</taxon>
        <taxon>Enhygromyxa</taxon>
    </lineage>
</organism>
<dbReference type="Gene3D" id="2.60.120.310">
    <property type="entry name" value="Copper type II, ascorbate-dependent monooxygenase, N-terminal domain"/>
    <property type="match status" value="1"/>
</dbReference>
<proteinExistence type="predicted"/>
<dbReference type="SUPFAM" id="SSF46626">
    <property type="entry name" value="Cytochrome c"/>
    <property type="match status" value="1"/>
</dbReference>
<dbReference type="GO" id="GO:0020037">
    <property type="term" value="F:heme binding"/>
    <property type="evidence" value="ECO:0007669"/>
    <property type="project" value="InterPro"/>
</dbReference>
<dbReference type="EMBL" id="JMCC02000183">
    <property type="protein sequence ID" value="KIG11759.1"/>
    <property type="molecule type" value="Genomic_DNA"/>
</dbReference>
<dbReference type="PROSITE" id="PS51257">
    <property type="entry name" value="PROKAR_LIPOPROTEIN"/>
    <property type="match status" value="1"/>
</dbReference>
<dbReference type="GO" id="GO:0009055">
    <property type="term" value="F:electron transfer activity"/>
    <property type="evidence" value="ECO:0007669"/>
    <property type="project" value="InterPro"/>
</dbReference>
<dbReference type="InterPro" id="IPR036939">
    <property type="entry name" value="Cu2_ascorb_mOase_N_sf"/>
</dbReference>
<evidence type="ECO:0000313" key="4">
    <source>
        <dbReference type="Proteomes" id="UP000031599"/>
    </source>
</evidence>
<dbReference type="SUPFAM" id="SSF49742">
    <property type="entry name" value="PHM/PNGase F"/>
    <property type="match status" value="2"/>
</dbReference>
<evidence type="ECO:0000256" key="1">
    <source>
        <dbReference type="ARBA" id="ARBA00023157"/>
    </source>
</evidence>
<dbReference type="AlphaFoldDB" id="A0A0C1Z2R7"/>